<comment type="similarity">
    <text evidence="7">Belongs to the binding-protein-dependent transport system permease family.</text>
</comment>
<keyword evidence="3" id="KW-1003">Cell membrane</keyword>
<dbReference type="Gene3D" id="1.10.3720.10">
    <property type="entry name" value="MetI-like"/>
    <property type="match status" value="1"/>
</dbReference>
<keyword evidence="6 7" id="KW-0472">Membrane</keyword>
<evidence type="ECO:0000256" key="1">
    <source>
        <dbReference type="ARBA" id="ARBA00004651"/>
    </source>
</evidence>
<reference evidence="9 10" key="1">
    <citation type="submission" date="2023-02" db="EMBL/GenBank/DDBJ databases">
        <title>Microbacterium betulae sp. nov., isolated from birch wood.</title>
        <authorList>
            <person name="Pasciak M."/>
            <person name="Pawlik K.J."/>
            <person name="Martynowski D."/>
            <person name="Laczmanski L."/>
            <person name="Ciekot J."/>
            <person name="Szponar B."/>
            <person name="Wojcik-Fatla A."/>
            <person name="Mackiewicz B."/>
            <person name="Farian E."/>
            <person name="Cholewa G."/>
            <person name="Cholewa A."/>
            <person name="Dutkiewicz J."/>
        </authorList>
    </citation>
    <scope>NUCLEOTIDE SEQUENCE [LARGE SCALE GENOMIC DNA]</scope>
    <source>
        <strain evidence="9 10">AB</strain>
    </source>
</reference>
<feature type="transmembrane region" description="Helical" evidence="7">
    <location>
        <begin position="194"/>
        <end position="216"/>
    </location>
</feature>
<evidence type="ECO:0000313" key="10">
    <source>
        <dbReference type="Proteomes" id="UP001305498"/>
    </source>
</evidence>
<name>A0AA97FKJ1_9MICO</name>
<organism evidence="9 10">
    <name type="scientific">Microbacterium betulae</name>
    <dbReference type="NCBI Taxonomy" id="2981139"/>
    <lineage>
        <taxon>Bacteria</taxon>
        <taxon>Bacillati</taxon>
        <taxon>Actinomycetota</taxon>
        <taxon>Actinomycetes</taxon>
        <taxon>Micrococcales</taxon>
        <taxon>Microbacteriaceae</taxon>
        <taxon>Microbacterium</taxon>
    </lineage>
</organism>
<evidence type="ECO:0000256" key="5">
    <source>
        <dbReference type="ARBA" id="ARBA00022989"/>
    </source>
</evidence>
<dbReference type="EMBL" id="CP118157">
    <property type="protein sequence ID" value="WOF24005.1"/>
    <property type="molecule type" value="Genomic_DNA"/>
</dbReference>
<dbReference type="GO" id="GO:0005886">
    <property type="term" value="C:plasma membrane"/>
    <property type="evidence" value="ECO:0007669"/>
    <property type="project" value="UniProtKB-SubCell"/>
</dbReference>
<dbReference type="PANTHER" id="PTHR32243:SF18">
    <property type="entry name" value="INNER MEMBRANE ABC TRANSPORTER PERMEASE PROTEIN YCJP"/>
    <property type="match status" value="1"/>
</dbReference>
<feature type="transmembrane region" description="Helical" evidence="7">
    <location>
        <begin position="222"/>
        <end position="241"/>
    </location>
</feature>
<feature type="transmembrane region" description="Helical" evidence="7">
    <location>
        <begin position="150"/>
        <end position="173"/>
    </location>
</feature>
<comment type="subcellular location">
    <subcellularLocation>
        <location evidence="1 7">Cell membrane</location>
        <topology evidence="1 7">Multi-pass membrane protein</topology>
    </subcellularLocation>
</comment>
<dbReference type="InterPro" id="IPR035906">
    <property type="entry name" value="MetI-like_sf"/>
</dbReference>
<proteinExistence type="inferred from homology"/>
<evidence type="ECO:0000313" key="9">
    <source>
        <dbReference type="EMBL" id="WOF24005.1"/>
    </source>
</evidence>
<protein>
    <submittedName>
        <fullName evidence="9">Carbohydrate ABC transporter permease</fullName>
    </submittedName>
</protein>
<dbReference type="CDD" id="cd06261">
    <property type="entry name" value="TM_PBP2"/>
    <property type="match status" value="1"/>
</dbReference>
<dbReference type="InterPro" id="IPR050901">
    <property type="entry name" value="BP-dep_ABC_trans_perm"/>
</dbReference>
<feature type="domain" description="ABC transmembrane type-1" evidence="8">
    <location>
        <begin position="82"/>
        <end position="274"/>
    </location>
</feature>
<dbReference type="KEGG" id="mbet:N8K70_04820"/>
<evidence type="ECO:0000256" key="7">
    <source>
        <dbReference type="RuleBase" id="RU363032"/>
    </source>
</evidence>
<keyword evidence="10" id="KW-1185">Reference proteome</keyword>
<dbReference type="PROSITE" id="PS50928">
    <property type="entry name" value="ABC_TM1"/>
    <property type="match status" value="1"/>
</dbReference>
<dbReference type="Pfam" id="PF00528">
    <property type="entry name" value="BPD_transp_1"/>
    <property type="match status" value="1"/>
</dbReference>
<keyword evidence="5 7" id="KW-1133">Transmembrane helix</keyword>
<evidence type="ECO:0000256" key="3">
    <source>
        <dbReference type="ARBA" id="ARBA00022475"/>
    </source>
</evidence>
<feature type="transmembrane region" description="Helical" evidence="7">
    <location>
        <begin position="253"/>
        <end position="274"/>
    </location>
</feature>
<dbReference type="AlphaFoldDB" id="A0AA97FKJ1"/>
<evidence type="ECO:0000256" key="4">
    <source>
        <dbReference type="ARBA" id="ARBA00022692"/>
    </source>
</evidence>
<feature type="transmembrane region" description="Helical" evidence="7">
    <location>
        <begin position="21"/>
        <end position="42"/>
    </location>
</feature>
<dbReference type="SUPFAM" id="SSF161098">
    <property type="entry name" value="MetI-like"/>
    <property type="match status" value="1"/>
</dbReference>
<evidence type="ECO:0000256" key="6">
    <source>
        <dbReference type="ARBA" id="ARBA00023136"/>
    </source>
</evidence>
<dbReference type="InterPro" id="IPR000515">
    <property type="entry name" value="MetI-like"/>
</dbReference>
<evidence type="ECO:0000259" key="8">
    <source>
        <dbReference type="PROSITE" id="PS50928"/>
    </source>
</evidence>
<dbReference type="RefSeq" id="WP_317140478.1">
    <property type="nucleotide sequence ID" value="NZ_CP118157.1"/>
</dbReference>
<evidence type="ECO:0000256" key="2">
    <source>
        <dbReference type="ARBA" id="ARBA00022448"/>
    </source>
</evidence>
<dbReference type="Proteomes" id="UP001305498">
    <property type="component" value="Chromosome"/>
</dbReference>
<accession>A0AA97FKJ1</accession>
<keyword evidence="2 7" id="KW-0813">Transport</keyword>
<keyword evidence="4 7" id="KW-0812">Transmembrane</keyword>
<feature type="transmembrane region" description="Helical" evidence="7">
    <location>
        <begin position="88"/>
        <end position="107"/>
    </location>
</feature>
<dbReference type="PANTHER" id="PTHR32243">
    <property type="entry name" value="MALTOSE TRANSPORT SYSTEM PERMEASE-RELATED"/>
    <property type="match status" value="1"/>
</dbReference>
<gene>
    <name evidence="9" type="ORF">N8K70_04820</name>
</gene>
<dbReference type="GO" id="GO:0055085">
    <property type="term" value="P:transmembrane transport"/>
    <property type="evidence" value="ECO:0007669"/>
    <property type="project" value="InterPro"/>
</dbReference>
<sequence>MTSLVLSASRPRRRRRSTTRSVASIVAIVLALVWVFPIYWMVNASLQDPNLLRISEPRLFPVDPTLSSYAGVLADATFWSSLWTSARVSLLAVAVSLLSAVLAAVALSRFRFRGRAGMIVAVLVVQMIPAEALFISQYRMLDSWGLLNSVLGLSLLYVGTVLPFITWMLKGFVDGVPIELEEAAMVDGCGKVSAFFRVTLPLLGPGLVSTGVFGFLVAWNEYTLALVMLSSGGSTTLPVWLQTFQQGMQGTDWGGVMAGSVLVAVPVIVLFVFVQRTMARGMVAGAVKG</sequence>